<organism evidence="1 2">
    <name type="scientific">Flavobacterium xinjiangense</name>
    <dbReference type="NCBI Taxonomy" id="178356"/>
    <lineage>
        <taxon>Bacteria</taxon>
        <taxon>Pseudomonadati</taxon>
        <taxon>Bacteroidota</taxon>
        <taxon>Flavobacteriia</taxon>
        <taxon>Flavobacteriales</taxon>
        <taxon>Flavobacteriaceae</taxon>
        <taxon>Flavobacterium</taxon>
    </lineage>
</organism>
<evidence type="ECO:0000313" key="1">
    <source>
        <dbReference type="EMBL" id="SHN04473.1"/>
    </source>
</evidence>
<proteinExistence type="predicted"/>
<evidence type="ECO:0000313" key="2">
    <source>
        <dbReference type="Proteomes" id="UP000184092"/>
    </source>
</evidence>
<dbReference type="AlphaFoldDB" id="A0A1M7NKI5"/>
<dbReference type="Proteomes" id="UP000184092">
    <property type="component" value="Unassembled WGS sequence"/>
</dbReference>
<gene>
    <name evidence="1" type="ORF">SAMN05216269_11187</name>
</gene>
<dbReference type="EMBL" id="FRCL01000011">
    <property type="protein sequence ID" value="SHN04473.1"/>
    <property type="molecule type" value="Genomic_DNA"/>
</dbReference>
<accession>A0A1M7NKI5</accession>
<reference evidence="2" key="1">
    <citation type="submission" date="2016-11" db="EMBL/GenBank/DDBJ databases">
        <authorList>
            <person name="Varghese N."/>
            <person name="Submissions S."/>
        </authorList>
    </citation>
    <scope>NUCLEOTIDE SEQUENCE [LARGE SCALE GENOMIC DNA]</scope>
    <source>
        <strain evidence="2">CGMCC 1.2749</strain>
    </source>
</reference>
<sequence length="37" mass="4427">MIAVKIRIDKKSYFNIHNLLLKPYICLYFLKGNGQRD</sequence>
<name>A0A1M7NKI5_9FLAO</name>
<protein>
    <submittedName>
        <fullName evidence="1">Uncharacterized protein</fullName>
    </submittedName>
</protein>
<keyword evidence="2" id="KW-1185">Reference proteome</keyword>